<dbReference type="Proteomes" id="UP000784294">
    <property type="component" value="Unassembled WGS sequence"/>
</dbReference>
<gene>
    <name evidence="9" type="ORF">PXEA_LOCUS16694</name>
</gene>
<dbReference type="GO" id="GO:0006281">
    <property type="term" value="P:DNA repair"/>
    <property type="evidence" value="ECO:0007669"/>
    <property type="project" value="UniProtKB-KW"/>
</dbReference>
<dbReference type="GO" id="GO:0042276">
    <property type="term" value="P:error-prone translesion synthesis"/>
    <property type="evidence" value="ECO:0007669"/>
    <property type="project" value="TreeGrafter"/>
</dbReference>
<keyword evidence="6" id="KW-0539">Nucleus</keyword>
<evidence type="ECO:0000256" key="5">
    <source>
        <dbReference type="ARBA" id="ARBA00023204"/>
    </source>
</evidence>
<dbReference type="SUPFAM" id="SSF100879">
    <property type="entry name" value="Lesion bypass DNA polymerase (Y-family), little finger domain"/>
    <property type="match status" value="1"/>
</dbReference>
<dbReference type="AlphaFoldDB" id="A0A448WY31"/>
<dbReference type="PROSITE" id="PS50173">
    <property type="entry name" value="UMUC"/>
    <property type="match status" value="1"/>
</dbReference>
<dbReference type="Gene3D" id="1.10.150.20">
    <property type="entry name" value="5' to 3' exonuclease, C-terminal subdomain"/>
    <property type="match status" value="1"/>
</dbReference>
<sequence length="447" mass="49863">MFKCYNPRNQKQKGSHVLLYNIMIGKVAGTYCFFAQLFGYRIIAVSYEARSLGVTRIMRGDDAKEKCPDIILFKVPSRRGKADLRKFRKASTKVMDCISRFVNDIERASIDEAYLDITNAVNKRLADRSISMETLNFYPGNHVVLPPEKAAPFLSSTNSTSLSLELNHKNWRELLVSTLESGSQLIVASELSWEIRKAILNETGFSCSVGIAQNKTIAKLACSLNKPNRQTMVPPESVDFLLSNTPVKKIRNLGGKLGLSVAEQFKIENLGELSKIPLSHLTAAFGEKTATWLYALCRGTDTEPVTPRSLPKSIGCSKNFLGQNALTSQTLILHWLRTLSDELVERLREDMYMNNREATCVVLYARIHSPVGPSTFSRTLSGASTYLAMLSTRSDTSTSHQFSSGEELHISADEEKETEIIISKLSYLGLNALREALSIKNSELDTW</sequence>
<keyword evidence="5" id="KW-0234">DNA repair</keyword>
<reference evidence="9" key="1">
    <citation type="submission" date="2018-11" db="EMBL/GenBank/DDBJ databases">
        <authorList>
            <consortium name="Pathogen Informatics"/>
        </authorList>
    </citation>
    <scope>NUCLEOTIDE SEQUENCE</scope>
</reference>
<evidence type="ECO:0000256" key="1">
    <source>
        <dbReference type="ARBA" id="ARBA00004123"/>
    </source>
</evidence>
<keyword evidence="3" id="KW-0479">Metal-binding</keyword>
<name>A0A448WY31_9PLAT</name>
<keyword evidence="10" id="KW-1185">Reference proteome</keyword>
<dbReference type="GO" id="GO:0003684">
    <property type="term" value="F:damaged DNA binding"/>
    <property type="evidence" value="ECO:0007669"/>
    <property type="project" value="InterPro"/>
</dbReference>
<keyword evidence="4" id="KW-0227">DNA damage</keyword>
<dbReference type="Pfam" id="PF21704">
    <property type="entry name" value="POLH-Rev1_HhH"/>
    <property type="match status" value="1"/>
</dbReference>
<evidence type="ECO:0000259" key="8">
    <source>
        <dbReference type="PROSITE" id="PS50173"/>
    </source>
</evidence>
<accession>A0A448WY31</accession>
<dbReference type="GO" id="GO:0005657">
    <property type="term" value="C:replication fork"/>
    <property type="evidence" value="ECO:0007669"/>
    <property type="project" value="TreeGrafter"/>
</dbReference>
<dbReference type="InterPro" id="IPR017961">
    <property type="entry name" value="DNA_pol_Y-fam_little_finger"/>
</dbReference>
<dbReference type="Gene3D" id="3.40.1170.60">
    <property type="match status" value="1"/>
</dbReference>
<dbReference type="InterPro" id="IPR052230">
    <property type="entry name" value="DNA_polymerase_eta"/>
</dbReference>
<dbReference type="PANTHER" id="PTHR45873:SF1">
    <property type="entry name" value="DNA POLYMERASE ETA"/>
    <property type="match status" value="1"/>
</dbReference>
<evidence type="ECO:0000256" key="7">
    <source>
        <dbReference type="ARBA" id="ARBA00044975"/>
    </source>
</evidence>
<dbReference type="InterPro" id="IPR001126">
    <property type="entry name" value="UmuC"/>
</dbReference>
<comment type="subcellular location">
    <subcellularLocation>
        <location evidence="1">Nucleus</location>
    </subcellularLocation>
</comment>
<evidence type="ECO:0000313" key="10">
    <source>
        <dbReference type="Proteomes" id="UP000784294"/>
    </source>
</evidence>
<dbReference type="Pfam" id="PF11799">
    <property type="entry name" value="IMS_C"/>
    <property type="match status" value="1"/>
</dbReference>
<dbReference type="SUPFAM" id="SSF56672">
    <property type="entry name" value="DNA/RNA polymerases"/>
    <property type="match status" value="1"/>
</dbReference>
<protein>
    <recommendedName>
        <fullName evidence="7">DNA polymerase eta</fullName>
    </recommendedName>
</protein>
<organism evidence="9 10">
    <name type="scientific">Protopolystoma xenopodis</name>
    <dbReference type="NCBI Taxonomy" id="117903"/>
    <lineage>
        <taxon>Eukaryota</taxon>
        <taxon>Metazoa</taxon>
        <taxon>Spiralia</taxon>
        <taxon>Lophotrochozoa</taxon>
        <taxon>Platyhelminthes</taxon>
        <taxon>Monogenea</taxon>
        <taxon>Polyopisthocotylea</taxon>
        <taxon>Polystomatidea</taxon>
        <taxon>Polystomatidae</taxon>
        <taxon>Protopolystoma</taxon>
    </lineage>
</organism>
<evidence type="ECO:0000256" key="6">
    <source>
        <dbReference type="ARBA" id="ARBA00023242"/>
    </source>
</evidence>
<dbReference type="Pfam" id="PF00817">
    <property type="entry name" value="IMS"/>
    <property type="match status" value="1"/>
</dbReference>
<dbReference type="PANTHER" id="PTHR45873">
    <property type="entry name" value="DNA POLYMERASE ETA"/>
    <property type="match status" value="1"/>
</dbReference>
<dbReference type="EMBL" id="CAAALY010060985">
    <property type="protein sequence ID" value="VEL23254.1"/>
    <property type="molecule type" value="Genomic_DNA"/>
</dbReference>
<evidence type="ECO:0000256" key="2">
    <source>
        <dbReference type="ARBA" id="ARBA00022679"/>
    </source>
</evidence>
<dbReference type="GO" id="GO:0003887">
    <property type="term" value="F:DNA-directed DNA polymerase activity"/>
    <property type="evidence" value="ECO:0007669"/>
    <property type="project" value="TreeGrafter"/>
</dbReference>
<dbReference type="InterPro" id="IPR043502">
    <property type="entry name" value="DNA/RNA_pol_sf"/>
</dbReference>
<dbReference type="GO" id="GO:0035861">
    <property type="term" value="C:site of double-strand break"/>
    <property type="evidence" value="ECO:0007669"/>
    <property type="project" value="TreeGrafter"/>
</dbReference>
<evidence type="ECO:0000256" key="3">
    <source>
        <dbReference type="ARBA" id="ARBA00022723"/>
    </source>
</evidence>
<dbReference type="InterPro" id="IPR036775">
    <property type="entry name" value="DNA_pol_Y-fam_lit_finger_sf"/>
</dbReference>
<comment type="caution">
    <text evidence="9">The sequence shown here is derived from an EMBL/GenBank/DDBJ whole genome shotgun (WGS) entry which is preliminary data.</text>
</comment>
<proteinExistence type="predicted"/>
<dbReference type="InterPro" id="IPR043128">
    <property type="entry name" value="Rev_trsase/Diguanyl_cyclase"/>
</dbReference>
<evidence type="ECO:0000313" key="9">
    <source>
        <dbReference type="EMBL" id="VEL23254.1"/>
    </source>
</evidence>
<feature type="domain" description="UmuC" evidence="8">
    <location>
        <begin position="42"/>
        <end position="254"/>
    </location>
</feature>
<dbReference type="GO" id="GO:0005634">
    <property type="term" value="C:nucleus"/>
    <property type="evidence" value="ECO:0007669"/>
    <property type="project" value="UniProtKB-SubCell"/>
</dbReference>
<dbReference type="GO" id="GO:0046872">
    <property type="term" value="F:metal ion binding"/>
    <property type="evidence" value="ECO:0007669"/>
    <property type="project" value="UniProtKB-KW"/>
</dbReference>
<dbReference type="FunFam" id="1.10.150.20:FF:000014">
    <property type="entry name" value="Polymerase (DNA directed), eta"/>
    <property type="match status" value="1"/>
</dbReference>
<dbReference type="OrthoDB" id="5723at2759"/>
<keyword evidence="2" id="KW-0808">Transferase</keyword>
<dbReference type="GO" id="GO:0009314">
    <property type="term" value="P:response to radiation"/>
    <property type="evidence" value="ECO:0007669"/>
    <property type="project" value="TreeGrafter"/>
</dbReference>
<evidence type="ECO:0000256" key="4">
    <source>
        <dbReference type="ARBA" id="ARBA00022763"/>
    </source>
</evidence>
<dbReference type="Gene3D" id="3.30.1490.100">
    <property type="entry name" value="DNA polymerase, Y-family, little finger domain"/>
    <property type="match status" value="1"/>
</dbReference>
<dbReference type="Gene3D" id="3.30.70.270">
    <property type="match status" value="1"/>
</dbReference>